<dbReference type="EMBL" id="HE804045">
    <property type="protein sequence ID" value="CCH33003.1"/>
    <property type="molecule type" value="Genomic_DNA"/>
</dbReference>
<feature type="region of interest" description="Disordered" evidence="1">
    <location>
        <begin position="1"/>
        <end position="23"/>
    </location>
</feature>
<dbReference type="HOGENOM" id="CLU_107584_0_0_11"/>
<dbReference type="InterPro" id="IPR025350">
    <property type="entry name" value="DUF4254"/>
</dbReference>
<dbReference type="Proteomes" id="UP000006281">
    <property type="component" value="Chromosome"/>
</dbReference>
<organism evidence="2 3">
    <name type="scientific">Saccharothrix espanaensis (strain ATCC 51144 / DSM 44229 / JCM 9112 / NBRC 15066 / NRRL 15764)</name>
    <dbReference type="NCBI Taxonomy" id="1179773"/>
    <lineage>
        <taxon>Bacteria</taxon>
        <taxon>Bacillati</taxon>
        <taxon>Actinomycetota</taxon>
        <taxon>Actinomycetes</taxon>
        <taxon>Pseudonocardiales</taxon>
        <taxon>Pseudonocardiaceae</taxon>
        <taxon>Saccharothrix</taxon>
    </lineage>
</organism>
<sequence>MFADLAVTPGPLSERRTPPSRLGRAVAPRCRIAPQTNTDLPEVDIVVLATADPRTPPGLPEDVSLPSGTCLVRAFGGEPTLPDDLLPIIAALVRTHWDRADAVSSAHDEHADESGSASAARVLGAGATARQVLVNQIDQWAADRLPDAVPAALLHTETLGQLVDRLAAAWVSWRTLAGHPRHHRDPHDTADALATLANAYDDLLTDLRSGRRRLPGVPLGAFTL</sequence>
<evidence type="ECO:0000313" key="2">
    <source>
        <dbReference type="EMBL" id="CCH33003.1"/>
    </source>
</evidence>
<dbReference type="KEGG" id="sesp:BN6_57450"/>
<accession>K0K8P1</accession>
<proteinExistence type="predicted"/>
<evidence type="ECO:0000256" key="1">
    <source>
        <dbReference type="SAM" id="MobiDB-lite"/>
    </source>
</evidence>
<dbReference type="AlphaFoldDB" id="K0K8P1"/>
<dbReference type="eggNOG" id="ENOG5033CBH">
    <property type="taxonomic scope" value="Bacteria"/>
</dbReference>
<dbReference type="Pfam" id="PF14063">
    <property type="entry name" value="DUF4254"/>
    <property type="match status" value="1"/>
</dbReference>
<dbReference type="PATRIC" id="fig|1179773.3.peg.5779"/>
<name>K0K8P1_SACES</name>
<evidence type="ECO:0000313" key="3">
    <source>
        <dbReference type="Proteomes" id="UP000006281"/>
    </source>
</evidence>
<protein>
    <recommendedName>
        <fullName evidence="4">DUF4254 domain-containing protein</fullName>
    </recommendedName>
</protein>
<keyword evidence="3" id="KW-1185">Reference proteome</keyword>
<evidence type="ECO:0008006" key="4">
    <source>
        <dbReference type="Google" id="ProtNLM"/>
    </source>
</evidence>
<dbReference type="STRING" id="1179773.BN6_57450"/>
<reference evidence="2 3" key="1">
    <citation type="journal article" date="2012" name="BMC Genomics">
        <title>Complete genome sequence of Saccharothrix espanaensis DSM 44229T and comparison to the other completely sequenced Pseudonocardiaceae.</title>
        <authorList>
            <person name="Strobel T."/>
            <person name="Al-Dilaimi A."/>
            <person name="Blom J."/>
            <person name="Gessner A."/>
            <person name="Kalinowski J."/>
            <person name="Luzhetska M."/>
            <person name="Puhler A."/>
            <person name="Szczepanowski R."/>
            <person name="Bechthold A."/>
            <person name="Ruckert C."/>
        </authorList>
    </citation>
    <scope>NUCLEOTIDE SEQUENCE [LARGE SCALE GENOMIC DNA]</scope>
    <source>
        <strain evidence="3">ATCC 51144 / DSM 44229 / JCM 9112 / NBRC 15066 / NRRL 15764</strain>
    </source>
</reference>
<gene>
    <name evidence="2" type="ordered locus">BN6_57450</name>
</gene>